<keyword evidence="3" id="KW-1185">Reference proteome</keyword>
<accession>A0A1N7KHG1</accession>
<dbReference type="Proteomes" id="UP000186795">
    <property type="component" value="Unassembled WGS sequence"/>
</dbReference>
<protein>
    <submittedName>
        <fullName evidence="2">Uncharacterized protein</fullName>
    </submittedName>
</protein>
<dbReference type="AlphaFoldDB" id="A0A1N7KHG1"/>
<feature type="compositionally biased region" description="Low complexity" evidence="1">
    <location>
        <begin position="29"/>
        <end position="41"/>
    </location>
</feature>
<feature type="compositionally biased region" description="Basic and acidic residues" evidence="1">
    <location>
        <begin position="42"/>
        <end position="65"/>
    </location>
</feature>
<evidence type="ECO:0000313" key="3">
    <source>
        <dbReference type="Proteomes" id="UP000186795"/>
    </source>
</evidence>
<evidence type="ECO:0000256" key="1">
    <source>
        <dbReference type="SAM" id="MobiDB-lite"/>
    </source>
</evidence>
<evidence type="ECO:0000313" key="2">
    <source>
        <dbReference type="EMBL" id="SIS60920.1"/>
    </source>
</evidence>
<name>A0A1N7KHG1_9BACL</name>
<proteinExistence type="predicted"/>
<reference evidence="3" key="1">
    <citation type="submission" date="2017-01" db="EMBL/GenBank/DDBJ databases">
        <authorList>
            <person name="Varghese N."/>
            <person name="Submissions S."/>
        </authorList>
    </citation>
    <scope>NUCLEOTIDE SEQUENCE [LARGE SCALE GENOMIC DNA]</scope>
    <source>
        <strain evidence="3">DSM 45196</strain>
    </source>
</reference>
<feature type="region of interest" description="Disordered" evidence="1">
    <location>
        <begin position="1"/>
        <end position="65"/>
    </location>
</feature>
<dbReference type="EMBL" id="FTOD01000003">
    <property type="protein sequence ID" value="SIS60920.1"/>
    <property type="molecule type" value="Genomic_DNA"/>
</dbReference>
<gene>
    <name evidence="2" type="ORF">SAMN05421790_10373</name>
</gene>
<organism evidence="2 3">
    <name type="scientific">Kroppenstedtia eburnea</name>
    <dbReference type="NCBI Taxonomy" id="714067"/>
    <lineage>
        <taxon>Bacteria</taxon>
        <taxon>Bacillati</taxon>
        <taxon>Bacillota</taxon>
        <taxon>Bacilli</taxon>
        <taxon>Bacillales</taxon>
        <taxon>Thermoactinomycetaceae</taxon>
        <taxon>Kroppenstedtia</taxon>
    </lineage>
</organism>
<sequence>MFAGNGRINKGGAFMRIPEIGTPRREPEITTPREPITTSPEQPDRGEPRGRDREPDRERERRFKA</sequence>